<evidence type="ECO:0000313" key="2">
    <source>
        <dbReference type="Proteomes" id="UP000014411"/>
    </source>
</evidence>
<dbReference type="EMBL" id="AEYE02000035">
    <property type="protein sequence ID" value="EPE94615.1"/>
    <property type="molecule type" value="Genomic_DNA"/>
</dbReference>
<sequence>MTLADRLVVMNGGMVEQGGPLQKSIITPQAGLSPISSVHRP</sequence>
<accession>S3H8U3</accession>
<geneLocation type="plasmid" evidence="1">
    <name>pRg502b</name>
</geneLocation>
<dbReference type="Proteomes" id="UP000014411">
    <property type="component" value="Unassembled WGS sequence"/>
</dbReference>
<reference evidence="1 2" key="1">
    <citation type="journal article" date="2012" name="J. Bacteriol.">
        <title>Genome sequence of Rhizobium grahamii CCGE502, a broad-host-range symbiont with low nodulation competitiveness in Phaseolus vulgaris.</title>
        <authorList>
            <person name="Althabegoiti M.J."/>
            <person name="Lozano L."/>
            <person name="Torres-Tejerizo G."/>
            <person name="Ormeno-Orrillo E."/>
            <person name="Rogel M.A."/>
            <person name="Gonzalez V."/>
            <person name="Martinez-Romero E."/>
        </authorList>
    </citation>
    <scope>NUCLEOTIDE SEQUENCE [LARGE SCALE GENOMIC DNA]</scope>
    <source>
        <strain evidence="1 2">CCGE 502</strain>
        <plasmid evidence="1">pRg502b</plasmid>
    </source>
</reference>
<proteinExistence type="predicted"/>
<dbReference type="AlphaFoldDB" id="S3H8U3"/>
<protein>
    <submittedName>
        <fullName evidence="1">Uncharacterized protein</fullName>
    </submittedName>
</protein>
<organism evidence="1 2">
    <name type="scientific">Rhizobium grahamii CCGE 502</name>
    <dbReference type="NCBI Taxonomy" id="990285"/>
    <lineage>
        <taxon>Bacteria</taxon>
        <taxon>Pseudomonadati</taxon>
        <taxon>Pseudomonadota</taxon>
        <taxon>Alphaproteobacteria</taxon>
        <taxon>Hyphomicrobiales</taxon>
        <taxon>Rhizobiaceae</taxon>
        <taxon>Rhizobium/Agrobacterium group</taxon>
        <taxon>Rhizobium</taxon>
    </lineage>
</organism>
<gene>
    <name evidence="1" type="ORF">RGCCGE502_28943</name>
</gene>
<keyword evidence="2" id="KW-1185">Reference proteome</keyword>
<comment type="caution">
    <text evidence="1">The sequence shown here is derived from an EMBL/GenBank/DDBJ whole genome shotgun (WGS) entry which is preliminary data.</text>
</comment>
<name>S3H8U3_9HYPH</name>
<keyword evidence="1" id="KW-0614">Plasmid</keyword>
<dbReference type="HOGENOM" id="CLU_3275646_0_0_5"/>
<evidence type="ECO:0000313" key="1">
    <source>
        <dbReference type="EMBL" id="EPE94615.1"/>
    </source>
</evidence>